<proteinExistence type="predicted"/>
<sequence length="88" mass="10131">MNSCDMCYNRANCQCPGSMYSYPGYPARYLQHQRACRPQYFHVSQQHCCPDCNCELFFLGLDDQGDLCQFKSTPVSKREASGWESNRG</sequence>
<dbReference type="EMBL" id="JBJKFK010001855">
    <property type="protein sequence ID" value="KAL3312098.1"/>
    <property type="molecule type" value="Genomic_DNA"/>
</dbReference>
<organism evidence="1 2">
    <name type="scientific">Cichlidogyrus casuarinus</name>
    <dbReference type="NCBI Taxonomy" id="1844966"/>
    <lineage>
        <taxon>Eukaryota</taxon>
        <taxon>Metazoa</taxon>
        <taxon>Spiralia</taxon>
        <taxon>Lophotrochozoa</taxon>
        <taxon>Platyhelminthes</taxon>
        <taxon>Monogenea</taxon>
        <taxon>Monopisthocotylea</taxon>
        <taxon>Dactylogyridea</taxon>
        <taxon>Ancyrocephalidae</taxon>
        <taxon>Cichlidogyrus</taxon>
    </lineage>
</organism>
<accession>A0ABD2PXE0</accession>
<evidence type="ECO:0000313" key="2">
    <source>
        <dbReference type="Proteomes" id="UP001626550"/>
    </source>
</evidence>
<keyword evidence="2" id="KW-1185">Reference proteome</keyword>
<gene>
    <name evidence="1" type="ORF">Ciccas_009315</name>
</gene>
<protein>
    <submittedName>
        <fullName evidence="1">Uncharacterized protein</fullName>
    </submittedName>
</protein>
<name>A0ABD2PXE0_9PLAT</name>
<dbReference type="AlphaFoldDB" id="A0ABD2PXE0"/>
<comment type="caution">
    <text evidence="1">The sequence shown here is derived from an EMBL/GenBank/DDBJ whole genome shotgun (WGS) entry which is preliminary data.</text>
</comment>
<evidence type="ECO:0000313" key="1">
    <source>
        <dbReference type="EMBL" id="KAL3312098.1"/>
    </source>
</evidence>
<dbReference type="Proteomes" id="UP001626550">
    <property type="component" value="Unassembled WGS sequence"/>
</dbReference>
<reference evidence="1 2" key="1">
    <citation type="submission" date="2024-11" db="EMBL/GenBank/DDBJ databases">
        <title>Adaptive evolution of stress response genes in parasites aligns with host niche diversity.</title>
        <authorList>
            <person name="Hahn C."/>
            <person name="Resl P."/>
        </authorList>
    </citation>
    <scope>NUCLEOTIDE SEQUENCE [LARGE SCALE GENOMIC DNA]</scope>
    <source>
        <strain evidence="1">EGGRZ-B1_66</strain>
        <tissue evidence="1">Body</tissue>
    </source>
</reference>